<dbReference type="Gene3D" id="3.40.366.10">
    <property type="entry name" value="Malonyl-Coenzyme A Acyl Carrier Protein, domain 2"/>
    <property type="match status" value="1"/>
</dbReference>
<evidence type="ECO:0000313" key="6">
    <source>
        <dbReference type="EMBL" id="MCD5311643.1"/>
    </source>
</evidence>
<evidence type="ECO:0000256" key="2">
    <source>
        <dbReference type="ARBA" id="ARBA00022679"/>
    </source>
</evidence>
<dbReference type="SUPFAM" id="SSF55048">
    <property type="entry name" value="Probable ACP-binding domain of malonyl-CoA ACP transacylase"/>
    <property type="match status" value="1"/>
</dbReference>
<feature type="domain" description="Malonyl-CoA:ACP transacylase (MAT)" evidence="5">
    <location>
        <begin position="5"/>
        <end position="307"/>
    </location>
</feature>
<keyword evidence="3" id="KW-0012">Acyltransferase</keyword>
<dbReference type="PANTHER" id="PTHR42681">
    <property type="entry name" value="MALONYL-COA-ACYL CARRIER PROTEIN TRANSACYLASE, MITOCHONDRIAL"/>
    <property type="match status" value="1"/>
</dbReference>
<keyword evidence="7" id="KW-1185">Reference proteome</keyword>
<dbReference type="GO" id="GO:0004314">
    <property type="term" value="F:[acyl-carrier-protein] S-malonyltransferase activity"/>
    <property type="evidence" value="ECO:0007669"/>
    <property type="project" value="UniProtKB-EC"/>
</dbReference>
<proteinExistence type="predicted"/>
<dbReference type="EMBL" id="JAJOMB010000005">
    <property type="protein sequence ID" value="MCD5311643.1"/>
    <property type="molecule type" value="Genomic_DNA"/>
</dbReference>
<comment type="caution">
    <text evidence="6">The sequence shown here is derived from an EMBL/GenBank/DDBJ whole genome shotgun (WGS) entry which is preliminary data.</text>
</comment>
<comment type="catalytic activity">
    <reaction evidence="4">
        <text>holo-[ACP] + malonyl-CoA = malonyl-[ACP] + CoA</text>
        <dbReference type="Rhea" id="RHEA:41792"/>
        <dbReference type="Rhea" id="RHEA-COMP:9623"/>
        <dbReference type="Rhea" id="RHEA-COMP:9685"/>
        <dbReference type="ChEBI" id="CHEBI:57287"/>
        <dbReference type="ChEBI" id="CHEBI:57384"/>
        <dbReference type="ChEBI" id="CHEBI:64479"/>
        <dbReference type="ChEBI" id="CHEBI:78449"/>
        <dbReference type="EC" id="2.3.1.39"/>
    </reaction>
</comment>
<evidence type="ECO:0000313" key="7">
    <source>
        <dbReference type="Proteomes" id="UP001138997"/>
    </source>
</evidence>
<dbReference type="SUPFAM" id="SSF52151">
    <property type="entry name" value="FabD/lysophospholipase-like"/>
    <property type="match status" value="1"/>
</dbReference>
<dbReference type="Pfam" id="PF00698">
    <property type="entry name" value="Acyl_transf_1"/>
    <property type="match status" value="1"/>
</dbReference>
<dbReference type="InterPro" id="IPR050858">
    <property type="entry name" value="Mal-CoA-ACP_Trans/PKS_FabD"/>
</dbReference>
<keyword evidence="2" id="KW-0808">Transferase</keyword>
<protein>
    <recommendedName>
        <fullName evidence="1">[acyl-carrier-protein] S-malonyltransferase</fullName>
        <ecNumber evidence="1">2.3.1.39</ecNumber>
    </recommendedName>
</protein>
<gene>
    <name evidence="6" type="ORF">LR394_12085</name>
</gene>
<accession>A0A9X1NEK3</accession>
<sequence length="319" mass="33227">MLVIVAPGQGSQTPGFLQPWLEEPAAADRLNWLSAVADIDLVGHGTTSDAETIQDTAVAQPLLVAAGLVSLLTLFPSPADAYRQIGVGAGHSVGEITAAAAAGVITAEQAMVLVRERGRAMAQAAAATPTGMSALLGGDPDEVLETLKRLDLTPANMNMTGQVVAAGTLENLERLKAEPPAKARVRPLKVAGAFHTEFMAPAVDVLEGYSRAISTHDARVRLASNADGAVVDDGREVLGRIVRQISRPVRWDLCMETFRELGVTGLLELPPAGTLTGIAKRALPGVELVALKTPDDLPAAKALIEKHAEPAKSLLSEGS</sequence>
<dbReference type="InterPro" id="IPR016035">
    <property type="entry name" value="Acyl_Trfase/lysoPLipase"/>
</dbReference>
<evidence type="ECO:0000256" key="3">
    <source>
        <dbReference type="ARBA" id="ARBA00023315"/>
    </source>
</evidence>
<dbReference type="InterPro" id="IPR001227">
    <property type="entry name" value="Ac_transferase_dom_sf"/>
</dbReference>
<evidence type="ECO:0000256" key="4">
    <source>
        <dbReference type="ARBA" id="ARBA00048462"/>
    </source>
</evidence>
<evidence type="ECO:0000259" key="5">
    <source>
        <dbReference type="SMART" id="SM00827"/>
    </source>
</evidence>
<dbReference type="InterPro" id="IPR014043">
    <property type="entry name" value="Acyl_transferase_dom"/>
</dbReference>
<dbReference type="GO" id="GO:0005829">
    <property type="term" value="C:cytosol"/>
    <property type="evidence" value="ECO:0007669"/>
    <property type="project" value="TreeGrafter"/>
</dbReference>
<dbReference type="EC" id="2.3.1.39" evidence="1"/>
<dbReference type="SMART" id="SM00827">
    <property type="entry name" value="PKS_AT"/>
    <property type="match status" value="1"/>
</dbReference>
<organism evidence="6 7">
    <name type="scientific">Kineosporia babensis</name>
    <dbReference type="NCBI Taxonomy" id="499548"/>
    <lineage>
        <taxon>Bacteria</taxon>
        <taxon>Bacillati</taxon>
        <taxon>Actinomycetota</taxon>
        <taxon>Actinomycetes</taxon>
        <taxon>Kineosporiales</taxon>
        <taxon>Kineosporiaceae</taxon>
        <taxon>Kineosporia</taxon>
    </lineage>
</organism>
<reference evidence="6" key="1">
    <citation type="submission" date="2021-11" db="EMBL/GenBank/DDBJ databases">
        <title>Streptomyces corallinus and Kineosporia corallina sp. nov., two new coral-derived marine actinobacteria.</title>
        <authorList>
            <person name="Buangrab K."/>
            <person name="Sutthacheep M."/>
            <person name="Yeemin T."/>
            <person name="Harunari E."/>
            <person name="Igarashi Y."/>
            <person name="Sripreechasak P."/>
            <person name="Kanchanasin P."/>
            <person name="Tanasupawat S."/>
            <person name="Phongsopitanun W."/>
        </authorList>
    </citation>
    <scope>NUCLEOTIDE SEQUENCE</scope>
    <source>
        <strain evidence="6">JCM 31032</strain>
    </source>
</reference>
<dbReference type="Gene3D" id="3.30.70.250">
    <property type="entry name" value="Malonyl-CoA ACP transacylase, ACP-binding"/>
    <property type="match status" value="1"/>
</dbReference>
<dbReference type="InterPro" id="IPR016036">
    <property type="entry name" value="Malonyl_transacylase_ACP-bd"/>
</dbReference>
<dbReference type="PANTHER" id="PTHR42681:SF1">
    <property type="entry name" value="MALONYL-COA-ACYL CARRIER PROTEIN TRANSACYLASE, MITOCHONDRIAL"/>
    <property type="match status" value="1"/>
</dbReference>
<dbReference type="Proteomes" id="UP001138997">
    <property type="component" value="Unassembled WGS sequence"/>
</dbReference>
<evidence type="ECO:0000256" key="1">
    <source>
        <dbReference type="ARBA" id="ARBA00013258"/>
    </source>
</evidence>
<dbReference type="AlphaFoldDB" id="A0A9X1NEK3"/>
<dbReference type="GO" id="GO:0006633">
    <property type="term" value="P:fatty acid biosynthetic process"/>
    <property type="evidence" value="ECO:0007669"/>
    <property type="project" value="TreeGrafter"/>
</dbReference>
<name>A0A9X1NEK3_9ACTN</name>